<protein>
    <submittedName>
        <fullName evidence="2">Kelch motif family protein</fullName>
    </submittedName>
</protein>
<sequence>MWTIHNQGSPKRVNHAAVAVNGIIYSFGGYDQNEHYGKNDTIDIHALDIENRRYEHFDNKQGYYVMCEDANLLNDRSQIYSTSSFLNSTQQYPVPFNRYGHTVVEYKDKIYLWGGRNDVMLSSDVLHEYDPANNEWKVIRVSGRCPPARDGHTAVVWDDKMVVFGGFEELHQLFSQDVFIFDFKTCVWSELQITNGSKPTHRDFHTSVILGDEMFVWGGRSDAMGLFHSGKDLYFNNVHILNLRTAEWTVVYSGRNGPSGRRSHSAFSYNNIMYIFGGFNSEYNIHYNDIHAYDPVLMTWKEISPIGVCPSVRRRQCTIMVGDKVYLFGGTTSTSYEEPKKALCNLSDLHVLDFGPSLKTIAIKRLIESTQIQNFFPFISKDLMAQIQIMIPSIGVQQTQSRIGIKG</sequence>
<proteinExistence type="predicted"/>
<reference evidence="2" key="1">
    <citation type="submission" date="2016-11" db="UniProtKB">
        <authorList>
            <consortium name="WormBaseParasite"/>
        </authorList>
    </citation>
    <scope>IDENTIFICATION</scope>
    <source>
        <strain evidence="2">KR3021</strain>
    </source>
</reference>
<dbReference type="WBParaSite" id="RSKR_0000688200.1">
    <property type="protein sequence ID" value="RSKR_0000688200.1"/>
    <property type="gene ID" value="RSKR_0000688200"/>
</dbReference>
<evidence type="ECO:0000313" key="1">
    <source>
        <dbReference type="Proteomes" id="UP000095286"/>
    </source>
</evidence>
<accession>A0AC35U208</accession>
<name>A0AC35U208_9BILA</name>
<evidence type="ECO:0000313" key="2">
    <source>
        <dbReference type="WBParaSite" id="RSKR_0000688200.1"/>
    </source>
</evidence>
<organism evidence="1 2">
    <name type="scientific">Rhabditophanes sp. KR3021</name>
    <dbReference type="NCBI Taxonomy" id="114890"/>
    <lineage>
        <taxon>Eukaryota</taxon>
        <taxon>Metazoa</taxon>
        <taxon>Ecdysozoa</taxon>
        <taxon>Nematoda</taxon>
        <taxon>Chromadorea</taxon>
        <taxon>Rhabditida</taxon>
        <taxon>Tylenchina</taxon>
        <taxon>Panagrolaimomorpha</taxon>
        <taxon>Strongyloidoidea</taxon>
        <taxon>Alloionematidae</taxon>
        <taxon>Rhabditophanes</taxon>
    </lineage>
</organism>
<dbReference type="Proteomes" id="UP000095286">
    <property type="component" value="Unplaced"/>
</dbReference>